<organism evidence="2 3">
    <name type="scientific">Paludisphaera mucosa</name>
    <dbReference type="NCBI Taxonomy" id="3030827"/>
    <lineage>
        <taxon>Bacteria</taxon>
        <taxon>Pseudomonadati</taxon>
        <taxon>Planctomycetota</taxon>
        <taxon>Planctomycetia</taxon>
        <taxon>Isosphaerales</taxon>
        <taxon>Isosphaeraceae</taxon>
        <taxon>Paludisphaera</taxon>
    </lineage>
</organism>
<feature type="compositionally biased region" description="Pro residues" evidence="1">
    <location>
        <begin position="38"/>
        <end position="56"/>
    </location>
</feature>
<comment type="caution">
    <text evidence="2">The sequence shown here is derived from an EMBL/GenBank/DDBJ whole genome shotgun (WGS) entry which is preliminary data.</text>
</comment>
<dbReference type="EMBL" id="JARRAG010000005">
    <property type="protein sequence ID" value="MDG3008337.1"/>
    <property type="molecule type" value="Genomic_DNA"/>
</dbReference>
<sequence>MICPELEREDAARLEEMWRMKTAKGAFRRVSASVEKPVPTPPTTPEPSSEPTPEPAGEPTQGDPSPEAETTEVRRTWGRQVGRLDIPAFDVDDVGERVRKRRDHKWTPKDGA</sequence>
<proteinExistence type="predicted"/>
<evidence type="ECO:0000256" key="1">
    <source>
        <dbReference type="SAM" id="MobiDB-lite"/>
    </source>
</evidence>
<dbReference type="RefSeq" id="WP_277864662.1">
    <property type="nucleotide sequence ID" value="NZ_JARRAG010000005.1"/>
</dbReference>
<evidence type="ECO:0000313" key="2">
    <source>
        <dbReference type="EMBL" id="MDG3008337.1"/>
    </source>
</evidence>
<gene>
    <name evidence="2" type="ORF">PZE19_31600</name>
</gene>
<keyword evidence="3" id="KW-1185">Reference proteome</keyword>
<evidence type="ECO:0000313" key="3">
    <source>
        <dbReference type="Proteomes" id="UP001216907"/>
    </source>
</evidence>
<accession>A0ABT6FL78</accession>
<protein>
    <submittedName>
        <fullName evidence="2">Uncharacterized protein</fullName>
    </submittedName>
</protein>
<name>A0ABT6FL78_9BACT</name>
<dbReference type="Proteomes" id="UP001216907">
    <property type="component" value="Unassembled WGS sequence"/>
</dbReference>
<reference evidence="2 3" key="1">
    <citation type="submission" date="2023-03" db="EMBL/GenBank/DDBJ databases">
        <title>Paludisphaera mucosa sp. nov. a novel planctomycete from northern fen.</title>
        <authorList>
            <person name="Ivanova A."/>
        </authorList>
    </citation>
    <scope>NUCLEOTIDE SEQUENCE [LARGE SCALE GENOMIC DNA]</scope>
    <source>
        <strain evidence="2 3">Pla2</strain>
    </source>
</reference>
<feature type="region of interest" description="Disordered" evidence="1">
    <location>
        <begin position="24"/>
        <end position="112"/>
    </location>
</feature>